<protein>
    <submittedName>
        <fullName evidence="1">Uncharacterized protein</fullName>
    </submittedName>
</protein>
<name>A0A3M0JNQ2_HIRRU</name>
<keyword evidence="2" id="KW-1185">Reference proteome</keyword>
<proteinExistence type="predicted"/>
<evidence type="ECO:0000313" key="2">
    <source>
        <dbReference type="Proteomes" id="UP000269221"/>
    </source>
</evidence>
<sequence>MGDKAVPRLRLTWPSKDGGIMDARMTTDDSVLTSHASCTQDKAPYYPELTVWTHQPGVPSLKAAALSKSGGCLGHGQLGRDVEWLLCTYICFGAAPKVPAQINSPVTLFFVNKL</sequence>
<dbReference type="Proteomes" id="UP000269221">
    <property type="component" value="Unassembled WGS sequence"/>
</dbReference>
<accession>A0A3M0JNQ2</accession>
<organism evidence="1 2">
    <name type="scientific">Hirundo rustica rustica</name>
    <dbReference type="NCBI Taxonomy" id="333673"/>
    <lineage>
        <taxon>Eukaryota</taxon>
        <taxon>Metazoa</taxon>
        <taxon>Chordata</taxon>
        <taxon>Craniata</taxon>
        <taxon>Vertebrata</taxon>
        <taxon>Euteleostomi</taxon>
        <taxon>Archelosauria</taxon>
        <taxon>Archosauria</taxon>
        <taxon>Dinosauria</taxon>
        <taxon>Saurischia</taxon>
        <taxon>Theropoda</taxon>
        <taxon>Coelurosauria</taxon>
        <taxon>Aves</taxon>
        <taxon>Neognathae</taxon>
        <taxon>Neoaves</taxon>
        <taxon>Telluraves</taxon>
        <taxon>Australaves</taxon>
        <taxon>Passeriformes</taxon>
        <taxon>Sylvioidea</taxon>
        <taxon>Hirundinidae</taxon>
        <taxon>Hirundo</taxon>
    </lineage>
</organism>
<dbReference type="AlphaFoldDB" id="A0A3M0JNQ2"/>
<reference evidence="1 2" key="1">
    <citation type="submission" date="2018-07" db="EMBL/GenBank/DDBJ databases">
        <title>A high quality draft genome assembly of the barn swallow (H. rustica rustica).</title>
        <authorList>
            <person name="Formenti G."/>
            <person name="Chiara M."/>
            <person name="Poveda L."/>
            <person name="Francoijs K.-J."/>
            <person name="Bonisoli-Alquati A."/>
            <person name="Canova L."/>
            <person name="Gianfranceschi L."/>
            <person name="Horner D.S."/>
            <person name="Saino N."/>
        </authorList>
    </citation>
    <scope>NUCLEOTIDE SEQUENCE [LARGE SCALE GENOMIC DNA]</scope>
    <source>
        <strain evidence="1">Chelidonia</strain>
        <tissue evidence="1">Blood</tissue>
    </source>
</reference>
<comment type="caution">
    <text evidence="1">The sequence shown here is derived from an EMBL/GenBank/DDBJ whole genome shotgun (WGS) entry which is preliminary data.</text>
</comment>
<evidence type="ECO:0000313" key="1">
    <source>
        <dbReference type="EMBL" id="RMC02335.1"/>
    </source>
</evidence>
<dbReference type="EMBL" id="QRBI01000134">
    <property type="protein sequence ID" value="RMC02335.1"/>
    <property type="molecule type" value="Genomic_DNA"/>
</dbReference>
<gene>
    <name evidence="1" type="ORF">DUI87_21503</name>
</gene>